<organism evidence="1">
    <name type="scientific">Anguilla anguilla</name>
    <name type="common">European freshwater eel</name>
    <name type="synonym">Muraena anguilla</name>
    <dbReference type="NCBI Taxonomy" id="7936"/>
    <lineage>
        <taxon>Eukaryota</taxon>
        <taxon>Metazoa</taxon>
        <taxon>Chordata</taxon>
        <taxon>Craniata</taxon>
        <taxon>Vertebrata</taxon>
        <taxon>Euteleostomi</taxon>
        <taxon>Actinopterygii</taxon>
        <taxon>Neopterygii</taxon>
        <taxon>Teleostei</taxon>
        <taxon>Anguilliformes</taxon>
        <taxon>Anguillidae</taxon>
        <taxon>Anguilla</taxon>
    </lineage>
</organism>
<accession>A0A0E9U9Y3</accession>
<evidence type="ECO:0000313" key="1">
    <source>
        <dbReference type="EMBL" id="JAH62651.1"/>
    </source>
</evidence>
<dbReference type="AlphaFoldDB" id="A0A0E9U9Y3"/>
<reference evidence="1" key="1">
    <citation type="submission" date="2014-11" db="EMBL/GenBank/DDBJ databases">
        <authorList>
            <person name="Amaro Gonzalez C."/>
        </authorList>
    </citation>
    <scope>NUCLEOTIDE SEQUENCE</scope>
</reference>
<proteinExistence type="predicted"/>
<name>A0A0E9U9Y3_ANGAN</name>
<reference evidence="1" key="2">
    <citation type="journal article" date="2015" name="Fish Shellfish Immunol.">
        <title>Early steps in the European eel (Anguilla anguilla)-Vibrio vulnificus interaction in the gills: Role of the RtxA13 toxin.</title>
        <authorList>
            <person name="Callol A."/>
            <person name="Pajuelo D."/>
            <person name="Ebbesson L."/>
            <person name="Teles M."/>
            <person name="MacKenzie S."/>
            <person name="Amaro C."/>
        </authorList>
    </citation>
    <scope>NUCLEOTIDE SEQUENCE</scope>
</reference>
<sequence length="23" mass="2521">MPQNINRSAIIKQKGSNLGKIIP</sequence>
<protein>
    <submittedName>
        <fullName evidence="1">Uncharacterized protein</fullName>
    </submittedName>
</protein>
<dbReference type="EMBL" id="GBXM01045926">
    <property type="protein sequence ID" value="JAH62651.1"/>
    <property type="molecule type" value="Transcribed_RNA"/>
</dbReference>